<reference evidence="20" key="1">
    <citation type="submission" date="2021-02" db="EMBL/GenBank/DDBJ databases">
        <title>Neisseriaceae sp. 26B isolated from the cloaca of a Common Toad-headed Turtle (Mesoclemmys nasuta).</title>
        <authorList>
            <person name="Spergser J."/>
            <person name="Busse H.-J."/>
        </authorList>
    </citation>
    <scope>NUCLEOTIDE SEQUENCE</scope>
    <source>
        <strain evidence="20">26B</strain>
    </source>
</reference>
<dbReference type="GO" id="GO:0005829">
    <property type="term" value="C:cytosol"/>
    <property type="evidence" value="ECO:0007669"/>
    <property type="project" value="TreeGrafter"/>
</dbReference>
<feature type="domain" description="Exonuclease" evidence="19">
    <location>
        <begin position="2"/>
        <end position="176"/>
    </location>
</feature>
<dbReference type="InterPro" id="IPR006054">
    <property type="entry name" value="DnaQ"/>
</dbReference>
<evidence type="ECO:0000256" key="9">
    <source>
        <dbReference type="ARBA" id="ARBA00022801"/>
    </source>
</evidence>
<sequence length="241" mass="26623">MRQIILDTETTGFYHDGNDRLVEFAGLEMIDRRLTGEYLHVYVHPERDMPADAAAIHGLTIAELEKKQAQPFAAVGQRIADFIRGAELIIHNAPFDVGFLDMEFKRMKLPPVSKTAAQITDTLKMAKERYPGQKNSLDALCTRLDVDRSRRVLHGALIDCELLADVYLAMTRSQFSLVDDMLGGGEQANAANPAASAHNHAQLNLKVLPANSAELAAHEAYLADLDKAAGADCAWRQWPQS</sequence>
<feature type="binding site" evidence="17">
    <location>
        <position position="159"/>
    </location>
    <ligand>
        <name>a divalent metal cation</name>
        <dbReference type="ChEBI" id="CHEBI:60240"/>
        <label>1</label>
        <note>catalytic</note>
    </ligand>
</feature>
<dbReference type="GO" id="GO:0003887">
    <property type="term" value="F:DNA-directed DNA polymerase activity"/>
    <property type="evidence" value="ECO:0007669"/>
    <property type="project" value="UniProtKB-KW"/>
</dbReference>
<evidence type="ECO:0000256" key="15">
    <source>
        <dbReference type="PIRSR" id="PIRSR606309-1"/>
    </source>
</evidence>
<dbReference type="InterPro" id="IPR036397">
    <property type="entry name" value="RNaseH_sf"/>
</dbReference>
<evidence type="ECO:0000256" key="3">
    <source>
        <dbReference type="ARBA" id="ARBA00020352"/>
    </source>
</evidence>
<keyword evidence="5 18" id="KW-0548">Nucleotidyltransferase</keyword>
<evidence type="ECO:0000256" key="16">
    <source>
        <dbReference type="PIRSR" id="PIRSR606309-2"/>
    </source>
</evidence>
<feature type="binding site" evidence="16">
    <location>
        <position position="159"/>
    </location>
    <ligand>
        <name>substrate</name>
    </ligand>
</feature>
<evidence type="ECO:0000256" key="8">
    <source>
        <dbReference type="ARBA" id="ARBA00022723"/>
    </source>
</evidence>
<comment type="catalytic activity">
    <reaction evidence="14 18">
        <text>DNA(n) + a 2'-deoxyribonucleoside 5'-triphosphate = DNA(n+1) + diphosphate</text>
        <dbReference type="Rhea" id="RHEA:22508"/>
        <dbReference type="Rhea" id="RHEA-COMP:17339"/>
        <dbReference type="Rhea" id="RHEA-COMP:17340"/>
        <dbReference type="ChEBI" id="CHEBI:33019"/>
        <dbReference type="ChEBI" id="CHEBI:61560"/>
        <dbReference type="ChEBI" id="CHEBI:173112"/>
        <dbReference type="EC" id="2.7.7.7"/>
    </reaction>
</comment>
<keyword evidence="10 18" id="KW-0269">Exonuclease</keyword>
<keyword evidence="8 17" id="KW-0479">Metal-binding</keyword>
<dbReference type="GO" id="GO:0008408">
    <property type="term" value="F:3'-5' exonuclease activity"/>
    <property type="evidence" value="ECO:0007669"/>
    <property type="project" value="TreeGrafter"/>
</dbReference>
<evidence type="ECO:0000256" key="11">
    <source>
        <dbReference type="ARBA" id="ARBA00022842"/>
    </source>
</evidence>
<feature type="active site" description="Proton acceptor" evidence="15">
    <location>
        <position position="154"/>
    </location>
</feature>
<name>A0A892ZMM1_9NEIS</name>
<dbReference type="FunFam" id="3.30.420.10:FF:000012">
    <property type="entry name" value="DNA polymerase III subunit epsilon"/>
    <property type="match status" value="1"/>
</dbReference>
<dbReference type="PANTHER" id="PTHR30231:SF41">
    <property type="entry name" value="DNA POLYMERASE III SUBUNIT EPSILON"/>
    <property type="match status" value="1"/>
</dbReference>
<evidence type="ECO:0000256" key="4">
    <source>
        <dbReference type="ARBA" id="ARBA00022679"/>
    </source>
</evidence>
<keyword evidence="13 17" id="KW-0464">Manganese</keyword>
<dbReference type="RefSeq" id="WP_230340243.1">
    <property type="nucleotide sequence ID" value="NZ_CP069798.1"/>
</dbReference>
<evidence type="ECO:0000256" key="14">
    <source>
        <dbReference type="ARBA" id="ARBA00049244"/>
    </source>
</evidence>
<protein>
    <recommendedName>
        <fullName evidence="3 18">DNA polymerase III subunit epsilon</fullName>
        <ecNumber evidence="2 18">2.7.7.7</ecNumber>
    </recommendedName>
</protein>
<keyword evidence="6 18" id="KW-0235">DNA replication</keyword>
<feature type="binding site" evidence="16">
    <location>
        <position position="7"/>
    </location>
    <ligand>
        <name>substrate</name>
    </ligand>
</feature>
<dbReference type="Proteomes" id="UP000653156">
    <property type="component" value="Chromosome"/>
</dbReference>
<evidence type="ECO:0000256" key="1">
    <source>
        <dbReference type="ARBA" id="ARBA00001936"/>
    </source>
</evidence>
<dbReference type="InterPro" id="IPR006309">
    <property type="entry name" value="DnaQ_proteo"/>
</dbReference>
<dbReference type="GO" id="GO:0003677">
    <property type="term" value="F:DNA binding"/>
    <property type="evidence" value="ECO:0007669"/>
    <property type="project" value="InterPro"/>
</dbReference>
<evidence type="ECO:0000313" key="20">
    <source>
        <dbReference type="EMBL" id="QRQ82946.1"/>
    </source>
</evidence>
<dbReference type="GO" id="GO:0046872">
    <property type="term" value="F:metal ion binding"/>
    <property type="evidence" value="ECO:0007669"/>
    <property type="project" value="UniProtKB-KW"/>
</dbReference>
<dbReference type="KEGG" id="ptes:JQU52_06120"/>
<evidence type="ECO:0000256" key="2">
    <source>
        <dbReference type="ARBA" id="ARBA00012417"/>
    </source>
</evidence>
<feature type="binding site" evidence="17">
    <location>
        <position position="9"/>
    </location>
    <ligand>
        <name>a divalent metal cation</name>
        <dbReference type="ChEBI" id="CHEBI:60240"/>
        <label>1</label>
        <note>catalytic</note>
    </ligand>
</feature>
<dbReference type="NCBIfam" id="TIGR00573">
    <property type="entry name" value="dnaq"/>
    <property type="match status" value="1"/>
</dbReference>
<dbReference type="PANTHER" id="PTHR30231">
    <property type="entry name" value="DNA POLYMERASE III SUBUNIT EPSILON"/>
    <property type="match status" value="1"/>
</dbReference>
<dbReference type="SMART" id="SM00479">
    <property type="entry name" value="EXOIII"/>
    <property type="match status" value="1"/>
</dbReference>
<keyword evidence="11 17" id="KW-0460">Magnesium</keyword>
<evidence type="ECO:0000256" key="18">
    <source>
        <dbReference type="RuleBase" id="RU364087"/>
    </source>
</evidence>
<evidence type="ECO:0000256" key="13">
    <source>
        <dbReference type="ARBA" id="ARBA00023211"/>
    </source>
</evidence>
<dbReference type="SUPFAM" id="SSF53098">
    <property type="entry name" value="Ribonuclease H-like"/>
    <property type="match status" value="1"/>
</dbReference>
<evidence type="ECO:0000259" key="19">
    <source>
        <dbReference type="SMART" id="SM00479"/>
    </source>
</evidence>
<dbReference type="NCBIfam" id="TIGR01406">
    <property type="entry name" value="dnaQ_proteo"/>
    <property type="match status" value="1"/>
</dbReference>
<comment type="subunit">
    <text evidence="18">DNA polymerase III contains a core (composed of alpha, epsilon and theta chains) that associates with a tau subunit. This core dimerizes to form the POLIII' complex. PolIII' associates with the gamma complex (composed of gamma, delta, delta', psi and chi chains) and with the beta chain to form the complete DNA polymerase III complex.</text>
</comment>
<keyword evidence="4 18" id="KW-0808">Transferase</keyword>
<dbReference type="Gene3D" id="3.30.420.10">
    <property type="entry name" value="Ribonuclease H-like superfamily/Ribonuclease H"/>
    <property type="match status" value="1"/>
</dbReference>
<feature type="binding site" evidence="17">
    <location>
        <position position="7"/>
    </location>
    <ligand>
        <name>a divalent metal cation</name>
        <dbReference type="ChEBI" id="CHEBI:60240"/>
        <label>1</label>
        <note>catalytic</note>
    </ligand>
</feature>
<dbReference type="InterPro" id="IPR012337">
    <property type="entry name" value="RNaseH-like_sf"/>
</dbReference>
<organism evidence="20 21">
    <name type="scientific">Paralysiella testudinis</name>
    <dbReference type="NCBI Taxonomy" id="2809020"/>
    <lineage>
        <taxon>Bacteria</taxon>
        <taxon>Pseudomonadati</taxon>
        <taxon>Pseudomonadota</taxon>
        <taxon>Betaproteobacteria</taxon>
        <taxon>Neisseriales</taxon>
        <taxon>Neisseriaceae</taxon>
        <taxon>Paralysiella</taxon>
    </lineage>
</organism>
<feature type="binding site" evidence="16">
    <location>
        <position position="9"/>
    </location>
    <ligand>
        <name>substrate</name>
    </ligand>
</feature>
<evidence type="ECO:0000256" key="6">
    <source>
        <dbReference type="ARBA" id="ARBA00022705"/>
    </source>
</evidence>
<comment type="function">
    <text evidence="18">DNA polymerase III is a complex, multichain enzyme responsible for most of the replicative synthesis in bacteria. The epsilon subunit contain the editing function and is a proofreading 3'-5' exonuclease.</text>
</comment>
<gene>
    <name evidence="18 20" type="primary">dnaQ</name>
    <name evidence="20" type="ORF">JQU52_06120</name>
</gene>
<dbReference type="EC" id="2.7.7.7" evidence="2 18"/>
<comment type="cofactor">
    <cofactor evidence="1 18">
        <name>Mn(2+)</name>
        <dbReference type="ChEBI" id="CHEBI:29035"/>
    </cofactor>
</comment>
<dbReference type="EMBL" id="CP069798">
    <property type="protein sequence ID" value="QRQ82946.1"/>
    <property type="molecule type" value="Genomic_DNA"/>
</dbReference>
<keyword evidence="7 18" id="KW-0540">Nuclease</keyword>
<evidence type="ECO:0000313" key="21">
    <source>
        <dbReference type="Proteomes" id="UP000653156"/>
    </source>
</evidence>
<keyword evidence="9 18" id="KW-0378">Hydrolase</keyword>
<dbReference type="GO" id="GO:0045004">
    <property type="term" value="P:DNA replication proofreading"/>
    <property type="evidence" value="ECO:0007669"/>
    <property type="project" value="TreeGrafter"/>
</dbReference>
<dbReference type="CDD" id="cd06131">
    <property type="entry name" value="DNA_pol_III_epsilon_Ecoli_like"/>
    <property type="match status" value="1"/>
</dbReference>
<evidence type="ECO:0000256" key="10">
    <source>
        <dbReference type="ARBA" id="ARBA00022839"/>
    </source>
</evidence>
<dbReference type="AlphaFoldDB" id="A0A892ZMM1"/>
<feature type="binding site" evidence="16">
    <location>
        <position position="57"/>
    </location>
    <ligand>
        <name>substrate</name>
    </ligand>
</feature>
<proteinExistence type="predicted"/>
<keyword evidence="12 18" id="KW-0239">DNA-directed DNA polymerase</keyword>
<comment type="cofactor">
    <cofactor evidence="17">
        <name>Mg(2+)</name>
        <dbReference type="ChEBI" id="CHEBI:18420"/>
    </cofactor>
    <cofactor evidence="17">
        <name>Mn(2+)</name>
        <dbReference type="ChEBI" id="CHEBI:29035"/>
    </cofactor>
    <text evidence="17">Binds 2 divalent metal cations. Magnesium or manganese.</text>
</comment>
<dbReference type="InterPro" id="IPR013520">
    <property type="entry name" value="Ribonucl_H"/>
</dbReference>
<keyword evidence="21" id="KW-1185">Reference proteome</keyword>
<accession>A0A892ZMM1</accession>
<dbReference type="Pfam" id="PF00929">
    <property type="entry name" value="RNase_T"/>
    <property type="match status" value="1"/>
</dbReference>
<evidence type="ECO:0000256" key="5">
    <source>
        <dbReference type="ARBA" id="ARBA00022695"/>
    </source>
</evidence>
<dbReference type="NCBIfam" id="NF004316">
    <property type="entry name" value="PRK05711.1"/>
    <property type="match status" value="1"/>
</dbReference>
<evidence type="ECO:0000256" key="7">
    <source>
        <dbReference type="ARBA" id="ARBA00022722"/>
    </source>
</evidence>
<evidence type="ECO:0000256" key="17">
    <source>
        <dbReference type="PIRSR" id="PIRSR606309-3"/>
    </source>
</evidence>
<evidence type="ECO:0000256" key="12">
    <source>
        <dbReference type="ARBA" id="ARBA00022932"/>
    </source>
</evidence>